<proteinExistence type="predicted"/>
<accession>A0A5E8GZX6</accession>
<gene>
    <name evidence="1" type="ORF">SADFL11_2985</name>
</gene>
<comment type="caution">
    <text evidence="1">The sequence shown here is derived from an EMBL/GenBank/DDBJ whole genome shotgun (WGS) entry which is preliminary data.</text>
</comment>
<organism evidence="1 2">
    <name type="scientific">Roseibium alexandrii (strain DSM 17067 / NCIMB 14079 / DFL-11)</name>
    <name type="common">Labrenzia alexandrii</name>
    <dbReference type="NCBI Taxonomy" id="244592"/>
    <lineage>
        <taxon>Bacteria</taxon>
        <taxon>Pseudomonadati</taxon>
        <taxon>Pseudomonadota</taxon>
        <taxon>Alphaproteobacteria</taxon>
        <taxon>Hyphomicrobiales</taxon>
        <taxon>Stappiaceae</taxon>
        <taxon>Roseibium</taxon>
    </lineage>
</organism>
<dbReference type="EMBL" id="ACCU02000004">
    <property type="protein sequence ID" value="EEE45696.2"/>
    <property type="molecule type" value="Genomic_DNA"/>
</dbReference>
<dbReference type="Proteomes" id="UP000004703">
    <property type="component" value="Chromosome"/>
</dbReference>
<dbReference type="AlphaFoldDB" id="A0A5E8GZX6"/>
<sequence>MNFSFRTLLIICPVALFVASVGYSHLSSVSLFGSWEEKYDKQIIDQFSSIEPKSVTTTYVPGNAGFRLTDTNYLEGLNGKPLDKISFILGSLADGFLAGDTAAIEIRKILQEPTKLAEQTFEHTNDIEAIINYSCDSKVFRKRIPESIIDEIAQFIDSAGYRLAMTSEHMTMMKRLTELNLFSEQCLEKFQYH</sequence>
<evidence type="ECO:0000313" key="1">
    <source>
        <dbReference type="EMBL" id="EEE45696.2"/>
    </source>
</evidence>
<name>A0A5E8GZX6_ROSAD</name>
<evidence type="ECO:0000313" key="2">
    <source>
        <dbReference type="Proteomes" id="UP000004703"/>
    </source>
</evidence>
<protein>
    <submittedName>
        <fullName evidence="1">Uncharacterized protein</fullName>
    </submittedName>
</protein>
<reference evidence="1 2" key="1">
    <citation type="submission" date="2008-01" db="EMBL/GenBank/DDBJ databases">
        <authorList>
            <person name="Wagner-Dobler I."/>
            <person name="Ferriera S."/>
            <person name="Johnson J."/>
            <person name="Kravitz S."/>
            <person name="Beeson K."/>
            <person name="Sutton G."/>
            <person name="Rogers Y.-H."/>
            <person name="Friedman R."/>
            <person name="Frazier M."/>
            <person name="Venter J.C."/>
        </authorList>
    </citation>
    <scope>NUCLEOTIDE SEQUENCE [LARGE SCALE GENOMIC DNA]</scope>
    <source>
        <strain evidence="2">DSM 17067 / NCIMB 14079 / DFL-11</strain>
    </source>
</reference>
<reference evidence="1 2" key="2">
    <citation type="submission" date="2013-04" db="EMBL/GenBank/DDBJ databases">
        <authorList>
            <person name="Fiebig A."/>
            <person name="Pradella S."/>
            <person name="Wagner-Doebler I."/>
        </authorList>
    </citation>
    <scope>NUCLEOTIDE SEQUENCE [LARGE SCALE GENOMIC DNA]</scope>
    <source>
        <strain evidence="2">DSM 17067 / NCIMB 14079 / DFL-11</strain>
    </source>
</reference>
<dbReference type="RefSeq" id="WP_040450908.1">
    <property type="nucleotide sequence ID" value="NZ_CM011002.1"/>
</dbReference>